<evidence type="ECO:0000256" key="2">
    <source>
        <dbReference type="ARBA" id="ARBA00022977"/>
    </source>
</evidence>
<dbReference type="PANTHER" id="PTHR13847">
    <property type="entry name" value="SARCOSINE DEHYDROGENASE-RELATED"/>
    <property type="match status" value="1"/>
</dbReference>
<dbReference type="Pfam" id="PF01266">
    <property type="entry name" value="DAO"/>
    <property type="match status" value="1"/>
</dbReference>
<dbReference type="Gene3D" id="3.50.50.60">
    <property type="entry name" value="FAD/NAD(P)-binding domain"/>
    <property type="match status" value="1"/>
</dbReference>
<dbReference type="EMBL" id="BAAFGK010000004">
    <property type="protein sequence ID" value="GAB0057512.1"/>
    <property type="molecule type" value="Genomic_DNA"/>
</dbReference>
<dbReference type="Proteomes" id="UP001628193">
    <property type="component" value="Unassembled WGS sequence"/>
</dbReference>
<dbReference type="InterPro" id="IPR012727">
    <property type="entry name" value="Gly_oxidase_ThiO"/>
</dbReference>
<organism evidence="5 6">
    <name type="scientific">Candidatus Magnetaquiglobus chichijimensis</name>
    <dbReference type="NCBI Taxonomy" id="3141448"/>
    <lineage>
        <taxon>Bacteria</taxon>
        <taxon>Pseudomonadati</taxon>
        <taxon>Pseudomonadota</taxon>
        <taxon>Magnetococcia</taxon>
        <taxon>Magnetococcales</taxon>
        <taxon>Candidatus Magnetaquicoccaceae</taxon>
        <taxon>Candidatus Magnetaquiglobus</taxon>
    </lineage>
</organism>
<name>A0ABQ0C9E7_9PROT</name>
<dbReference type="PANTHER" id="PTHR13847:SF289">
    <property type="entry name" value="GLYCINE OXIDASE"/>
    <property type="match status" value="1"/>
</dbReference>
<feature type="domain" description="FAD dependent oxidoreductase" evidence="4">
    <location>
        <begin position="3"/>
        <end position="347"/>
    </location>
</feature>
<sequence length="362" mass="38196">MERVVIIGAGVMGCACAHRLAEAGLRVTLLEKSIPGAESSAAAAGILGAQSEVAGPGPFFELCLASRGRFRDYARELTALSGVSVGYEDAGVLEVALDPAEGRLSAARAEWMLERGLRVEILDRDQARALEPALTERMVGALYFPDDHWVDPVALSAALAAAAARLGAEFRSGDRVRAIEIEAGRVTGVKTEGGFLPADRVVVAGGAWSSEIPGLPRLRTTIRPVAGQIIQLESRPPRFRHVVYGYKGYVVPRADGRVLMGSTLEDRGFDKAVTLGGLHRVAGMALEMVPGLADARYASSWSGLRPATADNLPMLGASAVQGLFVAAGHYRNGILLTPITAEVIRDLVLGRAPAVDIDPFAP</sequence>
<keyword evidence="2" id="KW-0784">Thiamine biosynthesis</keyword>
<keyword evidence="6" id="KW-1185">Reference proteome</keyword>
<protein>
    <submittedName>
        <fullName evidence="5">Glycine oxidase</fullName>
        <ecNumber evidence="5">1.4.3.19</ecNumber>
    </submittedName>
</protein>
<evidence type="ECO:0000256" key="1">
    <source>
        <dbReference type="ARBA" id="ARBA00004948"/>
    </source>
</evidence>
<reference evidence="5 6" key="1">
    <citation type="submission" date="2024-09" db="EMBL/GenBank/DDBJ databases">
        <title>Draft genome sequence of Candidatus Magnetaquicoccaceae bacterium FCR-1.</title>
        <authorList>
            <person name="Shimoshige H."/>
            <person name="Shimamura S."/>
            <person name="Taoka A."/>
            <person name="Kobayashi H."/>
            <person name="Maekawa T."/>
        </authorList>
    </citation>
    <scope>NUCLEOTIDE SEQUENCE [LARGE SCALE GENOMIC DNA]</scope>
    <source>
        <strain evidence="5 6">FCR-1</strain>
    </source>
</reference>
<keyword evidence="3 5" id="KW-0560">Oxidoreductase</keyword>
<dbReference type="InterPro" id="IPR036188">
    <property type="entry name" value="FAD/NAD-bd_sf"/>
</dbReference>
<evidence type="ECO:0000313" key="6">
    <source>
        <dbReference type="Proteomes" id="UP001628193"/>
    </source>
</evidence>
<evidence type="ECO:0000259" key="4">
    <source>
        <dbReference type="Pfam" id="PF01266"/>
    </source>
</evidence>
<comment type="pathway">
    <text evidence="1">Cofactor biosynthesis; thiamine diphosphate biosynthesis.</text>
</comment>
<comment type="caution">
    <text evidence="5">The sequence shown here is derived from an EMBL/GenBank/DDBJ whole genome shotgun (WGS) entry which is preliminary data.</text>
</comment>
<dbReference type="GO" id="GO:0043799">
    <property type="term" value="F:glycine oxidase activity"/>
    <property type="evidence" value="ECO:0007669"/>
    <property type="project" value="UniProtKB-EC"/>
</dbReference>
<evidence type="ECO:0000256" key="3">
    <source>
        <dbReference type="ARBA" id="ARBA00023002"/>
    </source>
</evidence>
<dbReference type="EC" id="1.4.3.19" evidence="5"/>
<dbReference type="Gene3D" id="3.30.9.10">
    <property type="entry name" value="D-Amino Acid Oxidase, subunit A, domain 2"/>
    <property type="match status" value="1"/>
</dbReference>
<dbReference type="SUPFAM" id="SSF51905">
    <property type="entry name" value="FAD/NAD(P)-binding domain"/>
    <property type="match status" value="1"/>
</dbReference>
<dbReference type="PROSITE" id="PS51257">
    <property type="entry name" value="PROKAR_LIPOPROTEIN"/>
    <property type="match status" value="1"/>
</dbReference>
<accession>A0ABQ0C9E7</accession>
<dbReference type="InterPro" id="IPR006076">
    <property type="entry name" value="FAD-dep_OxRdtase"/>
</dbReference>
<dbReference type="SUPFAM" id="SSF54373">
    <property type="entry name" value="FAD-linked reductases, C-terminal domain"/>
    <property type="match status" value="1"/>
</dbReference>
<evidence type="ECO:0000313" key="5">
    <source>
        <dbReference type="EMBL" id="GAB0057512.1"/>
    </source>
</evidence>
<dbReference type="RefSeq" id="WP_420905210.1">
    <property type="nucleotide sequence ID" value="NZ_BAAFGK010000004.1"/>
</dbReference>
<proteinExistence type="predicted"/>
<gene>
    <name evidence="5" type="primary">thiO</name>
    <name evidence="5" type="ORF">SIID45300_01841</name>
</gene>
<dbReference type="NCBIfam" id="TIGR02352">
    <property type="entry name" value="thiamin_ThiO"/>
    <property type="match status" value="1"/>
</dbReference>